<evidence type="ECO:0000313" key="10">
    <source>
        <dbReference type="Proteomes" id="UP001597301"/>
    </source>
</evidence>
<accession>A0ABW4KEJ8</accession>
<keyword evidence="10" id="KW-1185">Reference proteome</keyword>
<sequence>MELSIVVQSILIITVMIIIGAVLARTSPLNHETRNLFISIIVNIAMPCIILSSIFQVDMDGEMFKKIILVFVLSILINIVGIGLGWVFAAVFQKSNRRREIAILSGLGNTGFIGIPLCAALLGPEGALYAAIFDAGVDVTIWTVGVILLQKNRKFALHTLKSMVNIPTAAILAGLLVAYF</sequence>
<keyword evidence="7 8" id="KW-0472">Membrane</keyword>
<keyword evidence="4" id="KW-1003">Cell membrane</keyword>
<evidence type="ECO:0000256" key="8">
    <source>
        <dbReference type="SAM" id="Phobius"/>
    </source>
</evidence>
<evidence type="ECO:0000256" key="4">
    <source>
        <dbReference type="ARBA" id="ARBA00022475"/>
    </source>
</evidence>
<dbReference type="EMBL" id="JBHUEO010000017">
    <property type="protein sequence ID" value="MFD1706655.1"/>
    <property type="molecule type" value="Genomic_DNA"/>
</dbReference>
<reference evidence="10" key="1">
    <citation type="journal article" date="2019" name="Int. J. Syst. Evol. Microbiol.">
        <title>The Global Catalogue of Microorganisms (GCM) 10K type strain sequencing project: providing services to taxonomists for standard genome sequencing and annotation.</title>
        <authorList>
            <consortium name="The Broad Institute Genomics Platform"/>
            <consortium name="The Broad Institute Genome Sequencing Center for Infectious Disease"/>
            <person name="Wu L."/>
            <person name="Ma J."/>
        </authorList>
    </citation>
    <scope>NUCLEOTIDE SEQUENCE [LARGE SCALE GENOMIC DNA]</scope>
    <source>
        <strain evidence="10">CGMCC 1.12295</strain>
    </source>
</reference>
<evidence type="ECO:0000256" key="2">
    <source>
        <dbReference type="ARBA" id="ARBA00010145"/>
    </source>
</evidence>
<proteinExistence type="inferred from homology"/>
<protein>
    <submittedName>
        <fullName evidence="9">AEC family transporter</fullName>
    </submittedName>
</protein>
<evidence type="ECO:0000256" key="3">
    <source>
        <dbReference type="ARBA" id="ARBA00022448"/>
    </source>
</evidence>
<keyword evidence="3" id="KW-0813">Transport</keyword>
<dbReference type="InterPro" id="IPR004776">
    <property type="entry name" value="Mem_transp_PIN-like"/>
</dbReference>
<comment type="similarity">
    <text evidence="2">Belongs to the auxin efflux carrier (TC 2.A.69) family.</text>
</comment>
<comment type="subcellular location">
    <subcellularLocation>
        <location evidence="1">Cell membrane</location>
        <topology evidence="1">Multi-pass membrane protein</topology>
    </subcellularLocation>
</comment>
<organism evidence="9 10">
    <name type="scientific">Siminovitchia sediminis</name>
    <dbReference type="NCBI Taxonomy" id="1274353"/>
    <lineage>
        <taxon>Bacteria</taxon>
        <taxon>Bacillati</taxon>
        <taxon>Bacillota</taxon>
        <taxon>Bacilli</taxon>
        <taxon>Bacillales</taxon>
        <taxon>Bacillaceae</taxon>
        <taxon>Siminovitchia</taxon>
    </lineage>
</organism>
<feature type="transmembrane region" description="Helical" evidence="8">
    <location>
        <begin position="36"/>
        <end position="55"/>
    </location>
</feature>
<feature type="transmembrane region" description="Helical" evidence="8">
    <location>
        <begin position="67"/>
        <end position="89"/>
    </location>
</feature>
<evidence type="ECO:0000256" key="5">
    <source>
        <dbReference type="ARBA" id="ARBA00022692"/>
    </source>
</evidence>
<comment type="caution">
    <text evidence="9">The sequence shown here is derived from an EMBL/GenBank/DDBJ whole genome shotgun (WGS) entry which is preliminary data.</text>
</comment>
<feature type="transmembrane region" description="Helical" evidence="8">
    <location>
        <begin position="6"/>
        <end position="24"/>
    </location>
</feature>
<dbReference type="Gene3D" id="1.20.1530.20">
    <property type="match status" value="1"/>
</dbReference>
<dbReference type="Pfam" id="PF03547">
    <property type="entry name" value="Mem_trans"/>
    <property type="match status" value="1"/>
</dbReference>
<evidence type="ECO:0000256" key="7">
    <source>
        <dbReference type="ARBA" id="ARBA00023136"/>
    </source>
</evidence>
<keyword evidence="6 8" id="KW-1133">Transmembrane helix</keyword>
<keyword evidence="5 8" id="KW-0812">Transmembrane</keyword>
<evidence type="ECO:0000256" key="6">
    <source>
        <dbReference type="ARBA" id="ARBA00022989"/>
    </source>
</evidence>
<evidence type="ECO:0000313" key="9">
    <source>
        <dbReference type="EMBL" id="MFD1706655.1"/>
    </source>
</evidence>
<dbReference type="InterPro" id="IPR038770">
    <property type="entry name" value="Na+/solute_symporter_sf"/>
</dbReference>
<dbReference type="RefSeq" id="WP_380773288.1">
    <property type="nucleotide sequence ID" value="NZ_JBHUEO010000017.1"/>
</dbReference>
<evidence type="ECO:0000256" key="1">
    <source>
        <dbReference type="ARBA" id="ARBA00004651"/>
    </source>
</evidence>
<dbReference type="PANTHER" id="PTHR36838:SF3">
    <property type="entry name" value="TRANSPORTER AUXIN EFFLUX CARRIER EC FAMILY"/>
    <property type="match status" value="1"/>
</dbReference>
<feature type="transmembrane region" description="Helical" evidence="8">
    <location>
        <begin position="101"/>
        <end position="122"/>
    </location>
</feature>
<feature type="transmembrane region" description="Helical" evidence="8">
    <location>
        <begin position="162"/>
        <end position="179"/>
    </location>
</feature>
<name>A0ABW4KEJ8_9BACI</name>
<gene>
    <name evidence="9" type="ORF">ACFSCZ_07785</name>
</gene>
<feature type="transmembrane region" description="Helical" evidence="8">
    <location>
        <begin position="128"/>
        <end position="150"/>
    </location>
</feature>
<dbReference type="Proteomes" id="UP001597301">
    <property type="component" value="Unassembled WGS sequence"/>
</dbReference>
<dbReference type="PANTHER" id="PTHR36838">
    <property type="entry name" value="AUXIN EFFLUX CARRIER FAMILY PROTEIN"/>
    <property type="match status" value="1"/>
</dbReference>